<dbReference type="Proteomes" id="UP001374579">
    <property type="component" value="Unassembled WGS sequence"/>
</dbReference>
<accession>A0AAN9BVM3</accession>
<evidence type="ECO:0000313" key="2">
    <source>
        <dbReference type="Proteomes" id="UP001374579"/>
    </source>
</evidence>
<evidence type="ECO:0000313" key="1">
    <source>
        <dbReference type="EMBL" id="KAK7112392.1"/>
    </source>
</evidence>
<protein>
    <submittedName>
        <fullName evidence="1">Uncharacterized protein</fullName>
    </submittedName>
</protein>
<reference evidence="1 2" key="1">
    <citation type="submission" date="2024-02" db="EMBL/GenBank/DDBJ databases">
        <title>Chromosome-scale genome assembly of the rough periwinkle Littorina saxatilis.</title>
        <authorList>
            <person name="De Jode A."/>
            <person name="Faria R."/>
            <person name="Formenti G."/>
            <person name="Sims Y."/>
            <person name="Smith T.P."/>
            <person name="Tracey A."/>
            <person name="Wood J.M.D."/>
            <person name="Zagrodzka Z.B."/>
            <person name="Johannesson K."/>
            <person name="Butlin R.K."/>
            <person name="Leder E.H."/>
        </authorList>
    </citation>
    <scope>NUCLEOTIDE SEQUENCE [LARGE SCALE GENOMIC DNA]</scope>
    <source>
        <strain evidence="1">Snail1</strain>
        <tissue evidence="1">Muscle</tissue>
    </source>
</reference>
<keyword evidence="2" id="KW-1185">Reference proteome</keyword>
<name>A0AAN9BVM3_9CAEN</name>
<dbReference type="AlphaFoldDB" id="A0AAN9BVM3"/>
<organism evidence="1 2">
    <name type="scientific">Littorina saxatilis</name>
    <dbReference type="NCBI Taxonomy" id="31220"/>
    <lineage>
        <taxon>Eukaryota</taxon>
        <taxon>Metazoa</taxon>
        <taxon>Spiralia</taxon>
        <taxon>Lophotrochozoa</taxon>
        <taxon>Mollusca</taxon>
        <taxon>Gastropoda</taxon>
        <taxon>Caenogastropoda</taxon>
        <taxon>Littorinimorpha</taxon>
        <taxon>Littorinoidea</taxon>
        <taxon>Littorinidae</taxon>
        <taxon>Littorina</taxon>
    </lineage>
</organism>
<gene>
    <name evidence="1" type="ORF">V1264_011857</name>
</gene>
<sequence length="69" mass="8028">MTPTSQFGNRWKSFIDDPSLFFFFMVGCCSRNSFIMYPPTLVSVPASTLRQLSYYLALLLAYRDSDTRR</sequence>
<comment type="caution">
    <text evidence="1">The sequence shown here is derived from an EMBL/GenBank/DDBJ whole genome shotgun (WGS) entry which is preliminary data.</text>
</comment>
<proteinExistence type="predicted"/>
<dbReference type="EMBL" id="JBAMIC010000002">
    <property type="protein sequence ID" value="KAK7112392.1"/>
    <property type="molecule type" value="Genomic_DNA"/>
</dbReference>